<proteinExistence type="predicted"/>
<gene>
    <name evidence="1" type="ORF">ACFSUL_10760</name>
</gene>
<name>A0ABW5RS08_9BACI</name>
<dbReference type="EMBL" id="JBHUMF010000026">
    <property type="protein sequence ID" value="MFD2681224.1"/>
    <property type="molecule type" value="Genomic_DNA"/>
</dbReference>
<sequence length="52" mass="5855">MFNEDSVIVKVWFSAVLSGAYTYEQVPNLSNLREVTGQKLTEVGYDIENEVA</sequence>
<dbReference type="RefSeq" id="WP_377935249.1">
    <property type="nucleotide sequence ID" value="NZ_JBHUMF010000026.1"/>
</dbReference>
<keyword evidence="2" id="KW-1185">Reference proteome</keyword>
<dbReference type="Proteomes" id="UP001597506">
    <property type="component" value="Unassembled WGS sequence"/>
</dbReference>
<evidence type="ECO:0008006" key="3">
    <source>
        <dbReference type="Google" id="ProtNLM"/>
    </source>
</evidence>
<comment type="caution">
    <text evidence="1">The sequence shown here is derived from an EMBL/GenBank/DDBJ whole genome shotgun (WGS) entry which is preliminary data.</text>
</comment>
<evidence type="ECO:0000313" key="1">
    <source>
        <dbReference type="EMBL" id="MFD2681224.1"/>
    </source>
</evidence>
<organism evidence="1 2">
    <name type="scientific">Bacillus seohaeanensis</name>
    <dbReference type="NCBI Taxonomy" id="284580"/>
    <lineage>
        <taxon>Bacteria</taxon>
        <taxon>Bacillati</taxon>
        <taxon>Bacillota</taxon>
        <taxon>Bacilli</taxon>
        <taxon>Bacillales</taxon>
        <taxon>Bacillaceae</taxon>
        <taxon>Bacillus</taxon>
    </lineage>
</organism>
<reference evidence="2" key="1">
    <citation type="journal article" date="2019" name="Int. J. Syst. Evol. Microbiol.">
        <title>The Global Catalogue of Microorganisms (GCM) 10K type strain sequencing project: providing services to taxonomists for standard genome sequencing and annotation.</title>
        <authorList>
            <consortium name="The Broad Institute Genomics Platform"/>
            <consortium name="The Broad Institute Genome Sequencing Center for Infectious Disease"/>
            <person name="Wu L."/>
            <person name="Ma J."/>
        </authorList>
    </citation>
    <scope>NUCLEOTIDE SEQUENCE [LARGE SCALE GENOMIC DNA]</scope>
    <source>
        <strain evidence="2">KCTC 3913</strain>
    </source>
</reference>
<evidence type="ECO:0000313" key="2">
    <source>
        <dbReference type="Proteomes" id="UP001597506"/>
    </source>
</evidence>
<accession>A0ABW5RS08</accession>
<protein>
    <recommendedName>
        <fullName evidence="3">KTSC domain-containing protein</fullName>
    </recommendedName>
</protein>